<name>A0A9K3H126_HELAN</name>
<dbReference type="Proteomes" id="UP000215914">
    <property type="component" value="Unassembled WGS sequence"/>
</dbReference>
<reference evidence="1" key="2">
    <citation type="submission" date="2020-06" db="EMBL/GenBank/DDBJ databases">
        <title>Helianthus annuus Genome sequencing and assembly Release 2.</title>
        <authorList>
            <person name="Gouzy J."/>
            <person name="Langlade N."/>
            <person name="Munos S."/>
        </authorList>
    </citation>
    <scope>NUCLEOTIDE SEQUENCE</scope>
    <source>
        <tissue evidence="1">Leaves</tissue>
    </source>
</reference>
<proteinExistence type="predicted"/>
<evidence type="ECO:0000313" key="1">
    <source>
        <dbReference type="EMBL" id="KAF5763317.1"/>
    </source>
</evidence>
<dbReference type="Gramene" id="mRNA:HanXRQr2_Chr15g0678851">
    <property type="protein sequence ID" value="CDS:HanXRQr2_Chr15g0678851.1"/>
    <property type="gene ID" value="HanXRQr2_Chr15g0678851"/>
</dbReference>
<reference evidence="1" key="1">
    <citation type="journal article" date="2017" name="Nature">
        <title>The sunflower genome provides insights into oil metabolism, flowering and Asterid evolution.</title>
        <authorList>
            <person name="Badouin H."/>
            <person name="Gouzy J."/>
            <person name="Grassa C.J."/>
            <person name="Murat F."/>
            <person name="Staton S.E."/>
            <person name="Cottret L."/>
            <person name="Lelandais-Briere C."/>
            <person name="Owens G.L."/>
            <person name="Carrere S."/>
            <person name="Mayjonade B."/>
            <person name="Legrand L."/>
            <person name="Gill N."/>
            <person name="Kane N.C."/>
            <person name="Bowers J.E."/>
            <person name="Hubner S."/>
            <person name="Bellec A."/>
            <person name="Berard A."/>
            <person name="Berges H."/>
            <person name="Blanchet N."/>
            <person name="Boniface M.C."/>
            <person name="Brunel D."/>
            <person name="Catrice O."/>
            <person name="Chaidir N."/>
            <person name="Claudel C."/>
            <person name="Donnadieu C."/>
            <person name="Faraut T."/>
            <person name="Fievet G."/>
            <person name="Helmstetter N."/>
            <person name="King M."/>
            <person name="Knapp S.J."/>
            <person name="Lai Z."/>
            <person name="Le Paslier M.C."/>
            <person name="Lippi Y."/>
            <person name="Lorenzon L."/>
            <person name="Mandel J.R."/>
            <person name="Marage G."/>
            <person name="Marchand G."/>
            <person name="Marquand E."/>
            <person name="Bret-Mestries E."/>
            <person name="Morien E."/>
            <person name="Nambeesan S."/>
            <person name="Nguyen T."/>
            <person name="Pegot-Espagnet P."/>
            <person name="Pouilly N."/>
            <person name="Raftis F."/>
            <person name="Sallet E."/>
            <person name="Schiex T."/>
            <person name="Thomas J."/>
            <person name="Vandecasteele C."/>
            <person name="Vares D."/>
            <person name="Vear F."/>
            <person name="Vautrin S."/>
            <person name="Crespi M."/>
            <person name="Mangin B."/>
            <person name="Burke J.M."/>
            <person name="Salse J."/>
            <person name="Munos S."/>
            <person name="Vincourt P."/>
            <person name="Rieseberg L.H."/>
            <person name="Langlade N.B."/>
        </authorList>
    </citation>
    <scope>NUCLEOTIDE SEQUENCE</scope>
    <source>
        <tissue evidence="1">Leaves</tissue>
    </source>
</reference>
<dbReference type="AlphaFoldDB" id="A0A9K3H126"/>
<evidence type="ECO:0000313" key="2">
    <source>
        <dbReference type="Proteomes" id="UP000215914"/>
    </source>
</evidence>
<dbReference type="EMBL" id="MNCJ02000330">
    <property type="protein sequence ID" value="KAF5763317.1"/>
    <property type="molecule type" value="Genomic_DNA"/>
</dbReference>
<organism evidence="1 2">
    <name type="scientific">Helianthus annuus</name>
    <name type="common">Common sunflower</name>
    <dbReference type="NCBI Taxonomy" id="4232"/>
    <lineage>
        <taxon>Eukaryota</taxon>
        <taxon>Viridiplantae</taxon>
        <taxon>Streptophyta</taxon>
        <taxon>Embryophyta</taxon>
        <taxon>Tracheophyta</taxon>
        <taxon>Spermatophyta</taxon>
        <taxon>Magnoliopsida</taxon>
        <taxon>eudicotyledons</taxon>
        <taxon>Gunneridae</taxon>
        <taxon>Pentapetalae</taxon>
        <taxon>asterids</taxon>
        <taxon>campanulids</taxon>
        <taxon>Asterales</taxon>
        <taxon>Asteraceae</taxon>
        <taxon>Asteroideae</taxon>
        <taxon>Heliantheae alliance</taxon>
        <taxon>Heliantheae</taxon>
        <taxon>Helianthus</taxon>
    </lineage>
</organism>
<comment type="caution">
    <text evidence="1">The sequence shown here is derived from an EMBL/GenBank/DDBJ whole genome shotgun (WGS) entry which is preliminary data.</text>
</comment>
<gene>
    <name evidence="1" type="ORF">HanXRQr2_Chr15g0678851</name>
</gene>
<accession>A0A9K3H126</accession>
<keyword evidence="2" id="KW-1185">Reference proteome</keyword>
<sequence length="91" mass="10309">MKVEWSFSSQPFLFPPFITLTNPSINLYQKTSPRIPFPSSSSSFFSHNIGILRSVGSMINFRSPESKRYSFAGLVLCSKTKTLVKMNHVEC</sequence>
<protein>
    <submittedName>
        <fullName evidence="1">Uncharacterized protein</fullName>
    </submittedName>
</protein>